<dbReference type="AlphaFoldDB" id="A0A8T1ZY13"/>
<comment type="caution">
    <text evidence="1">The sequence shown here is derived from an EMBL/GenBank/DDBJ whole genome shotgun (WGS) entry which is preliminary data.</text>
</comment>
<reference evidence="1 2" key="1">
    <citation type="submission" date="2020-12" db="EMBL/GenBank/DDBJ databases">
        <title>Concerted genomic and epigenomic changes stabilize Arabidopsis allopolyploids.</title>
        <authorList>
            <person name="Chen Z."/>
        </authorList>
    </citation>
    <scope>NUCLEOTIDE SEQUENCE [LARGE SCALE GENOMIC DNA]</scope>
    <source>
        <strain evidence="1">As9502</strain>
        <tissue evidence="1">Leaf</tissue>
    </source>
</reference>
<keyword evidence="2" id="KW-1185">Reference proteome</keyword>
<proteinExistence type="predicted"/>
<accession>A0A8T1ZY13</accession>
<evidence type="ECO:0000313" key="2">
    <source>
        <dbReference type="Proteomes" id="UP000694251"/>
    </source>
</evidence>
<name>A0A8T1ZY13_ARASU</name>
<dbReference type="PANTHER" id="PTHR33091">
    <property type="entry name" value="PROTEIN, PUTATIVE, EXPRESSED-RELATED"/>
    <property type="match status" value="1"/>
</dbReference>
<evidence type="ECO:0000313" key="1">
    <source>
        <dbReference type="EMBL" id="KAG7565115.1"/>
    </source>
</evidence>
<dbReference type="GO" id="GO:0009611">
    <property type="term" value="P:response to wounding"/>
    <property type="evidence" value="ECO:0007669"/>
    <property type="project" value="InterPro"/>
</dbReference>
<organism evidence="1 2">
    <name type="scientific">Arabidopsis suecica</name>
    <name type="common">Swedish thale-cress</name>
    <name type="synonym">Cardaminopsis suecica</name>
    <dbReference type="NCBI Taxonomy" id="45249"/>
    <lineage>
        <taxon>Eukaryota</taxon>
        <taxon>Viridiplantae</taxon>
        <taxon>Streptophyta</taxon>
        <taxon>Embryophyta</taxon>
        <taxon>Tracheophyta</taxon>
        <taxon>Spermatophyta</taxon>
        <taxon>Magnoliopsida</taxon>
        <taxon>eudicotyledons</taxon>
        <taxon>Gunneridae</taxon>
        <taxon>Pentapetalae</taxon>
        <taxon>rosids</taxon>
        <taxon>malvids</taxon>
        <taxon>Brassicales</taxon>
        <taxon>Brassicaceae</taxon>
        <taxon>Camelineae</taxon>
        <taxon>Arabidopsis</taxon>
    </lineage>
</organism>
<dbReference type="OrthoDB" id="1059209at2759"/>
<dbReference type="GO" id="GO:0004867">
    <property type="term" value="F:serine-type endopeptidase inhibitor activity"/>
    <property type="evidence" value="ECO:0007669"/>
    <property type="project" value="InterPro"/>
</dbReference>
<sequence>MSFKCPFPHIDCENCDCAGITCQYLFPGLKVEWPELKGVSGLEAKRIIEHDNPKVTCVLVPQGVGVLTINCCNRVLLRLPADNCPNGPVLNRPQVG</sequence>
<dbReference type="EMBL" id="JAEFBJ010000010">
    <property type="protein sequence ID" value="KAG7565115.1"/>
    <property type="molecule type" value="Genomic_DNA"/>
</dbReference>
<dbReference type="Pfam" id="PF00280">
    <property type="entry name" value="potato_inhibit"/>
    <property type="match status" value="1"/>
</dbReference>
<dbReference type="PANTHER" id="PTHR33091:SF99">
    <property type="entry name" value="INHIBITOR OF TRYPSIN_HAGEMAN FACTOR-LIKE PROTEIN-RELATED"/>
    <property type="match status" value="1"/>
</dbReference>
<dbReference type="InterPro" id="IPR000864">
    <property type="entry name" value="Prot_inh_pot1"/>
</dbReference>
<gene>
    <name evidence="1" type="ORF">ISN44_As10g018350</name>
</gene>
<dbReference type="Proteomes" id="UP000694251">
    <property type="component" value="Chromosome 10"/>
</dbReference>
<protein>
    <submittedName>
        <fullName evidence="1">Proteinase inhibitor I13 potato inhibitor I superfamily</fullName>
    </submittedName>
</protein>